<proteinExistence type="predicted"/>
<reference evidence="2" key="1">
    <citation type="submission" date="2022-11" db="UniProtKB">
        <authorList>
            <consortium name="WormBaseParasite"/>
        </authorList>
    </citation>
    <scope>IDENTIFICATION</scope>
</reference>
<protein>
    <submittedName>
        <fullName evidence="2">RING-type domain-containing protein</fullName>
    </submittedName>
</protein>
<name>A0AC34GSN6_9BILA</name>
<dbReference type="Proteomes" id="UP000887579">
    <property type="component" value="Unplaced"/>
</dbReference>
<sequence>MLLSVGKKRKSSDDENLDLTVPCRHCDKNFPRCQSLQCSRNRHYSCVHCLRIAAEDIVFEGGSNFDHERKAINCYKNKCSGVFPFEDLKVHLIPEMAAALNAVMTKFNCAVCFLDFSMKDGITCQKAVQTDEDNESHTFCFECIKEFAATDEAILAHGGVGLGCMQPECERALMMNKIKSHLSSAVIKRLEERVMEENIGHAEIEGLQRCQKCNYAVEVIGGRYFICVCGHKQCIKCGDKFDSTHNDYNCENKKRKGEQTVDDQINDVIVRFCHKCKLQFVKSSGCNFMKCRCGATQCYICREKNINNDHFCKCPGLQEECSCTKRCRQFADASHIDAHRIELLKSHITSGRKISNQEILQSMPNHNIPEYEDSDQDDDDDDGENDDDDEENDFDVDSEGEDNELRNYLVMGPHRTTNPWNLESDSNVLLNRNRSIQGRAFTESDEDDQYRPTRRYRESIVRRRVSPQSSIPLETVTRRRLPSSSSSDSSNFSAENILQPSTSTQRRPPPRVQLLAQTNTRPHLTSSSSSDSYVGNIIVPPSTRRPLSSSSSDSSDENVAVVPSTRRSVQTFSSIFGDSDDSDDALNRNEVIHLDSSDDDVIEDSDEDDVFPVDSDHGTVQLDDSSEDEVVQESVNATSAEEDEIDSDDIFESADENSTQAPTIEIPETEDESDSDILESEGEDAEVDDIGMDSDDFLDTSDYEIEYSTDEW</sequence>
<evidence type="ECO:0000313" key="2">
    <source>
        <dbReference type="WBParaSite" id="ES5_v2.g7685.t1"/>
    </source>
</evidence>
<evidence type="ECO:0000313" key="1">
    <source>
        <dbReference type="Proteomes" id="UP000887579"/>
    </source>
</evidence>
<organism evidence="1 2">
    <name type="scientific">Panagrolaimus sp. ES5</name>
    <dbReference type="NCBI Taxonomy" id="591445"/>
    <lineage>
        <taxon>Eukaryota</taxon>
        <taxon>Metazoa</taxon>
        <taxon>Ecdysozoa</taxon>
        <taxon>Nematoda</taxon>
        <taxon>Chromadorea</taxon>
        <taxon>Rhabditida</taxon>
        <taxon>Tylenchina</taxon>
        <taxon>Panagrolaimomorpha</taxon>
        <taxon>Panagrolaimoidea</taxon>
        <taxon>Panagrolaimidae</taxon>
        <taxon>Panagrolaimus</taxon>
    </lineage>
</organism>
<accession>A0AC34GSN6</accession>
<dbReference type="WBParaSite" id="ES5_v2.g7685.t1">
    <property type="protein sequence ID" value="ES5_v2.g7685.t1"/>
    <property type="gene ID" value="ES5_v2.g7685"/>
</dbReference>